<reference evidence="1" key="1">
    <citation type="submission" date="2020-01" db="EMBL/GenBank/DDBJ databases">
        <authorList>
            <person name="Meier V. D."/>
            <person name="Meier V D."/>
        </authorList>
    </citation>
    <scope>NUCLEOTIDE SEQUENCE</scope>
    <source>
        <strain evidence="1">HLG_WM_MAG_10</strain>
    </source>
</reference>
<name>A0A6S6UMU3_9BACT</name>
<accession>A0A6S6UMU3</accession>
<dbReference type="AlphaFoldDB" id="A0A6S6UMU3"/>
<organism evidence="1">
    <name type="scientific">uncultured Aureispira sp</name>
    <dbReference type="NCBI Taxonomy" id="1331704"/>
    <lineage>
        <taxon>Bacteria</taxon>
        <taxon>Pseudomonadati</taxon>
        <taxon>Bacteroidota</taxon>
        <taxon>Saprospiria</taxon>
        <taxon>Saprospirales</taxon>
        <taxon>Saprospiraceae</taxon>
        <taxon>Aureispira</taxon>
        <taxon>environmental samples</taxon>
    </lineage>
</organism>
<gene>
    <name evidence="1" type="ORF">HELGO_WM25278</name>
</gene>
<protein>
    <submittedName>
        <fullName evidence="1">Uncharacterized protein</fullName>
    </submittedName>
</protein>
<sequence>MNLYFAFFLSLLPFGTLVYDLQQQPLDRQFKLKWNAAYHEYALQDSTDLPIPKLKKTASYTSSKQVIRSKQKRLQVAYQAASTLTEKNKIRKRAGIYITEELINGLFPHWYGTTWSFDGYSAIPNQGEIGCSYFVSTTLLHVGFNLNRYRLAQQGPVSEARSLVIEGSPIEIDLTGDFEGFVPEIQAHCEEGLYFIGLGHSHVGYLYYREKECYFIQSSYGKSGQVEIDYANDSDILTGFSNFVLVPITTNAVLVEAWLLGEEVLVVKGSE</sequence>
<proteinExistence type="predicted"/>
<dbReference type="EMBL" id="CACVAQ010000507">
    <property type="protein sequence ID" value="CAA6829643.1"/>
    <property type="molecule type" value="Genomic_DNA"/>
</dbReference>
<evidence type="ECO:0000313" key="1">
    <source>
        <dbReference type="EMBL" id="CAA6829643.1"/>
    </source>
</evidence>